<dbReference type="InterPro" id="IPR036890">
    <property type="entry name" value="HATPase_C_sf"/>
</dbReference>
<dbReference type="PANTHER" id="PTHR43156:SF2">
    <property type="entry name" value="STAGE II SPORULATION PROTEIN E"/>
    <property type="match status" value="1"/>
</dbReference>
<name>A0A499UV14_9ACTN</name>
<evidence type="ECO:0000256" key="1">
    <source>
        <dbReference type="ARBA" id="ARBA00022801"/>
    </source>
</evidence>
<keyword evidence="1" id="KW-0378">Hydrolase</keyword>
<evidence type="ECO:0000256" key="2">
    <source>
        <dbReference type="SAM" id="MobiDB-lite"/>
    </source>
</evidence>
<dbReference type="CDD" id="cd16936">
    <property type="entry name" value="HATPase_RsbW-like"/>
    <property type="match status" value="1"/>
</dbReference>
<dbReference type="InterPro" id="IPR003594">
    <property type="entry name" value="HATPase_dom"/>
</dbReference>
<dbReference type="GO" id="GO:0016791">
    <property type="term" value="F:phosphatase activity"/>
    <property type="evidence" value="ECO:0007669"/>
    <property type="project" value="TreeGrafter"/>
</dbReference>
<evidence type="ECO:0000259" key="3">
    <source>
        <dbReference type="SMART" id="SM00331"/>
    </source>
</evidence>
<dbReference type="AlphaFoldDB" id="A0A499UV14"/>
<dbReference type="SUPFAM" id="SSF55781">
    <property type="entry name" value="GAF domain-like"/>
    <property type="match status" value="1"/>
</dbReference>
<dbReference type="InterPro" id="IPR052016">
    <property type="entry name" value="Bact_Sigma-Reg"/>
</dbReference>
<dbReference type="SMART" id="SM00331">
    <property type="entry name" value="PP2C_SIG"/>
    <property type="match status" value="1"/>
</dbReference>
<reference evidence="4 5" key="1">
    <citation type="journal article" date="2020" name="Int. J. Syst. Evol. Microbiol.">
        <title>Reclassification of Streptomyces castelarensis and Streptomyces sporoclivatus as later heterotypic synonyms of Streptomyces antimycoticus.</title>
        <authorList>
            <person name="Komaki H."/>
            <person name="Tamura T."/>
        </authorList>
    </citation>
    <scope>NUCLEOTIDE SEQUENCE [LARGE SCALE GENOMIC DNA]</scope>
    <source>
        <strain evidence="4 5">NBRC 100767</strain>
    </source>
</reference>
<dbReference type="InterPro" id="IPR036457">
    <property type="entry name" value="PPM-type-like_dom_sf"/>
</dbReference>
<dbReference type="Proteomes" id="UP000463951">
    <property type="component" value="Chromosome"/>
</dbReference>
<accession>A0A499UV14</accession>
<sequence>MGTSSSATPGGSVEGGGVVLPVGGGVGPVRTSASARVSLPGTPLAASAARRFVRAALADWAALEVPAADRVTERVADEAILLVSELVTNAVVHAGTAVEVSCALDVSDREGEPPSLVVEVTDHHPTRAVNGDPPDPDERPEYAGGHGLRLVAEIAESWGTTYRRATKSVWFQMAVAPTSVADAGTGAMGSGFMDAAAAMDPATATVAEPEGGFGAGTVREGLGPVPEGAGVVCEGRKEAVEIVAPAPGRAPVRLDPDWIQRGALSFLAEASDLLAGQFDEDMVTSLAGQLLVPRLADWCAIWLDSTSGPPRLARVWHASEGRIEGLRRVLEKEPPQVPAAVRGSAVEWPWPADPAAYGPGGAALACRLVAGGRALGTLLLGRAGLVRMPDEAVGLVEDFARRVALALASARRYTRQATISRVLQRGLLPSVIPRIPGVESAVVYEPTGDISAGGDFYDVFPAGDGRWCFVLGDVCGNGPEAAVVTGLVRPWLRLLAREGYGVGEVLDRLNQLLGEEAVEQAVEGAAEAVAAGVEAVGGPVGVVELMDGGLVGTGLPAGGGVARFLSLLYGELEPLGEGEGVRCTLASAGHPLPLVLRPEGEVRTVAAPQILLGVVDDVTYESESFDLAPGETLLCVTDGVTEHRSGDRQFDDEDGLAAAFGLCAGLSAREVAERVRQAVDEFAAEPPDDDLAMLVLKVV</sequence>
<dbReference type="Pfam" id="PF07228">
    <property type="entry name" value="SpoIIE"/>
    <property type="match status" value="1"/>
</dbReference>
<dbReference type="InterPro" id="IPR029016">
    <property type="entry name" value="GAF-like_dom_sf"/>
</dbReference>
<protein>
    <recommendedName>
        <fullName evidence="3">PPM-type phosphatase domain-containing protein</fullName>
    </recommendedName>
</protein>
<evidence type="ECO:0000313" key="5">
    <source>
        <dbReference type="Proteomes" id="UP000463951"/>
    </source>
</evidence>
<feature type="domain" description="PPM-type phosphatase" evidence="3">
    <location>
        <begin position="438"/>
        <end position="698"/>
    </location>
</feature>
<dbReference type="EMBL" id="AP019620">
    <property type="protein sequence ID" value="BBJ43878.1"/>
    <property type="molecule type" value="Genomic_DNA"/>
</dbReference>
<feature type="region of interest" description="Disordered" evidence="2">
    <location>
        <begin position="123"/>
        <end position="144"/>
    </location>
</feature>
<evidence type="ECO:0000313" key="4">
    <source>
        <dbReference type="EMBL" id="BBJ43878.1"/>
    </source>
</evidence>
<dbReference type="Gene3D" id="3.30.565.10">
    <property type="entry name" value="Histidine kinase-like ATPase, C-terminal domain"/>
    <property type="match status" value="1"/>
</dbReference>
<dbReference type="Gene3D" id="3.60.40.10">
    <property type="entry name" value="PPM-type phosphatase domain"/>
    <property type="match status" value="1"/>
</dbReference>
<dbReference type="Pfam" id="PF13581">
    <property type="entry name" value="HATPase_c_2"/>
    <property type="match status" value="1"/>
</dbReference>
<organism evidence="4 5">
    <name type="scientific">Streptomyces antimycoticus</name>
    <dbReference type="NCBI Taxonomy" id="68175"/>
    <lineage>
        <taxon>Bacteria</taxon>
        <taxon>Bacillati</taxon>
        <taxon>Actinomycetota</taxon>
        <taxon>Actinomycetes</taxon>
        <taxon>Kitasatosporales</taxon>
        <taxon>Streptomycetaceae</taxon>
        <taxon>Streptomyces</taxon>
        <taxon>Streptomyces violaceusniger group</taxon>
    </lineage>
</organism>
<gene>
    <name evidence="4" type="ORF">SSPO_065960</name>
</gene>
<dbReference type="PANTHER" id="PTHR43156">
    <property type="entry name" value="STAGE II SPORULATION PROTEIN E-RELATED"/>
    <property type="match status" value="1"/>
</dbReference>
<dbReference type="Gene3D" id="3.30.450.40">
    <property type="match status" value="1"/>
</dbReference>
<dbReference type="InterPro" id="IPR001932">
    <property type="entry name" value="PPM-type_phosphatase-like_dom"/>
</dbReference>
<proteinExistence type="predicted"/>